<organism evidence="1 2">
    <name type="scientific">Christiangramia antarctica</name>
    <dbReference type="NCBI Taxonomy" id="2058158"/>
    <lineage>
        <taxon>Bacteria</taxon>
        <taxon>Pseudomonadati</taxon>
        <taxon>Bacteroidota</taxon>
        <taxon>Flavobacteriia</taxon>
        <taxon>Flavobacteriales</taxon>
        <taxon>Flavobacteriaceae</taxon>
        <taxon>Christiangramia</taxon>
    </lineage>
</organism>
<dbReference type="EMBL" id="JBHUOJ010000027">
    <property type="protein sequence ID" value="MFD2834094.1"/>
    <property type="molecule type" value="Genomic_DNA"/>
</dbReference>
<reference evidence="2" key="1">
    <citation type="journal article" date="2019" name="Int. J. Syst. Evol. Microbiol.">
        <title>The Global Catalogue of Microorganisms (GCM) 10K type strain sequencing project: providing services to taxonomists for standard genome sequencing and annotation.</title>
        <authorList>
            <consortium name="The Broad Institute Genomics Platform"/>
            <consortium name="The Broad Institute Genome Sequencing Center for Infectious Disease"/>
            <person name="Wu L."/>
            <person name="Ma J."/>
        </authorList>
    </citation>
    <scope>NUCLEOTIDE SEQUENCE [LARGE SCALE GENOMIC DNA]</scope>
    <source>
        <strain evidence="2">KCTC 52925</strain>
    </source>
</reference>
<sequence>MEENNNRDRRFVEKIHIASTQDLMQMFVYNDYWKSVQAMLLYPSMDTVAPDFKSFKDRKHQCAVGRLNILKEGKLKTEIGREILD</sequence>
<proteinExistence type="predicted"/>
<comment type="caution">
    <text evidence="1">The sequence shown here is derived from an EMBL/GenBank/DDBJ whole genome shotgun (WGS) entry which is preliminary data.</text>
</comment>
<accession>A0ABW5X6R2</accession>
<evidence type="ECO:0000313" key="1">
    <source>
        <dbReference type="EMBL" id="MFD2834094.1"/>
    </source>
</evidence>
<dbReference type="Proteomes" id="UP001597438">
    <property type="component" value="Unassembled WGS sequence"/>
</dbReference>
<dbReference type="RefSeq" id="WP_251740869.1">
    <property type="nucleotide sequence ID" value="NZ_JBHUOJ010000027.1"/>
</dbReference>
<evidence type="ECO:0000313" key="2">
    <source>
        <dbReference type="Proteomes" id="UP001597438"/>
    </source>
</evidence>
<name>A0ABW5X6R2_9FLAO</name>
<keyword evidence="2" id="KW-1185">Reference proteome</keyword>
<gene>
    <name evidence="1" type="ORF">ACFSYS_12425</name>
</gene>
<protein>
    <submittedName>
        <fullName evidence="1">Uncharacterized protein</fullName>
    </submittedName>
</protein>